<dbReference type="Gene3D" id="2.50.20.10">
    <property type="entry name" value="Lipoprotein localisation LolA/LolB/LppX"/>
    <property type="match status" value="1"/>
</dbReference>
<dbReference type="EMBL" id="CP048222">
    <property type="protein sequence ID" value="QHT69483.1"/>
    <property type="molecule type" value="Genomic_DNA"/>
</dbReference>
<dbReference type="Pfam" id="PF03548">
    <property type="entry name" value="LolA"/>
    <property type="match status" value="1"/>
</dbReference>
<keyword evidence="1 2" id="KW-0732">Signal</keyword>
<protein>
    <submittedName>
        <fullName evidence="3">Outer membrane lipoprotein carrier protein LolA</fullName>
    </submittedName>
</protein>
<evidence type="ECO:0000256" key="1">
    <source>
        <dbReference type="ARBA" id="ARBA00022729"/>
    </source>
</evidence>
<evidence type="ECO:0000256" key="2">
    <source>
        <dbReference type="SAM" id="SignalP"/>
    </source>
</evidence>
<dbReference type="PANTHER" id="PTHR35869">
    <property type="entry name" value="OUTER-MEMBRANE LIPOPROTEIN CARRIER PROTEIN"/>
    <property type="match status" value="1"/>
</dbReference>
<dbReference type="CDD" id="cd16325">
    <property type="entry name" value="LolA"/>
    <property type="match status" value="1"/>
</dbReference>
<accession>A0A6C0GPE3</accession>
<feature type="chain" id="PRO_5025497847" evidence="2">
    <location>
        <begin position="21"/>
        <end position="213"/>
    </location>
</feature>
<keyword evidence="3" id="KW-0449">Lipoprotein</keyword>
<dbReference type="InterPro" id="IPR029046">
    <property type="entry name" value="LolA/LolB/LppX"/>
</dbReference>
<gene>
    <name evidence="3" type="ORF">GXP67_23975</name>
</gene>
<evidence type="ECO:0000313" key="3">
    <source>
        <dbReference type="EMBL" id="QHT69483.1"/>
    </source>
</evidence>
<dbReference type="Proteomes" id="UP000480178">
    <property type="component" value="Chromosome"/>
</dbReference>
<proteinExistence type="predicted"/>
<sequence>MRKLLYLLVFLFVCVGSAFAQKEKRAAEILDAMSQKYKTIPAFKAQFSYTLESPTTGVNETYKGDLAVKGAKYHLNMGEQEIINNGSTVWTYLKEANEVNISDYEPDEDEISPSKIFTIYKQGYKYAFLEETKEAGQIYEVVELTPEDKTKQVFKVRLTVNKKDKSMRSLKVFEKNGNRYLYTVQKFTPTEIDDNYFAFDKSKYKGVEVIDLR</sequence>
<dbReference type="SUPFAM" id="SSF89392">
    <property type="entry name" value="Prokaryotic lipoproteins and lipoprotein localization factors"/>
    <property type="match status" value="1"/>
</dbReference>
<dbReference type="RefSeq" id="WP_162445472.1">
    <property type="nucleotide sequence ID" value="NZ_CP048222.1"/>
</dbReference>
<dbReference type="KEGG" id="rhoz:GXP67_23975"/>
<keyword evidence="4" id="KW-1185">Reference proteome</keyword>
<organism evidence="3 4">
    <name type="scientific">Rhodocytophaga rosea</name>
    <dbReference type="NCBI Taxonomy" id="2704465"/>
    <lineage>
        <taxon>Bacteria</taxon>
        <taxon>Pseudomonadati</taxon>
        <taxon>Bacteroidota</taxon>
        <taxon>Cytophagia</taxon>
        <taxon>Cytophagales</taxon>
        <taxon>Rhodocytophagaceae</taxon>
        <taxon>Rhodocytophaga</taxon>
    </lineage>
</organism>
<feature type="signal peptide" evidence="2">
    <location>
        <begin position="1"/>
        <end position="20"/>
    </location>
</feature>
<dbReference type="InterPro" id="IPR004564">
    <property type="entry name" value="OM_lipoprot_carrier_LolA-like"/>
</dbReference>
<reference evidence="3 4" key="1">
    <citation type="submission" date="2020-01" db="EMBL/GenBank/DDBJ databases">
        <authorList>
            <person name="Kim M.K."/>
        </authorList>
    </citation>
    <scope>NUCLEOTIDE SEQUENCE [LARGE SCALE GENOMIC DNA]</scope>
    <source>
        <strain evidence="3 4">172606-1</strain>
    </source>
</reference>
<dbReference type="PANTHER" id="PTHR35869:SF1">
    <property type="entry name" value="OUTER-MEMBRANE LIPOPROTEIN CARRIER PROTEIN"/>
    <property type="match status" value="1"/>
</dbReference>
<evidence type="ECO:0000313" key="4">
    <source>
        <dbReference type="Proteomes" id="UP000480178"/>
    </source>
</evidence>
<dbReference type="AlphaFoldDB" id="A0A6C0GPE3"/>
<name>A0A6C0GPE3_9BACT</name>